<reference evidence="2 3" key="1">
    <citation type="submission" date="2020-03" db="EMBL/GenBank/DDBJ databases">
        <title>Genomic Encyclopedia of Type Strains, Phase IV (KMG-IV): sequencing the most valuable type-strain genomes for metagenomic binning, comparative biology and taxonomic classification.</title>
        <authorList>
            <person name="Goeker M."/>
        </authorList>
    </citation>
    <scope>NUCLEOTIDE SEQUENCE [LARGE SCALE GENOMIC DNA]</scope>
    <source>
        <strain evidence="2 3">DSM 7225</strain>
    </source>
</reference>
<keyword evidence="1" id="KW-1133">Transmembrane helix</keyword>
<evidence type="ECO:0000313" key="2">
    <source>
        <dbReference type="EMBL" id="NJB99800.1"/>
    </source>
</evidence>
<evidence type="ECO:0000313" key="3">
    <source>
        <dbReference type="Proteomes" id="UP000531251"/>
    </source>
</evidence>
<name>A0A7X5Y4W3_9SPHN</name>
<sequence length="111" mass="12194">MLGIGLAWVAIDAVDRGLLGDALAGTGLSFLLVPMGFAIVGHLVWRLIAERQGDLIQQRHDAGILVAVLLGGMLFIDWRPMRCSASPGVRSRSPWPRPRWRSPLHYGWRAG</sequence>
<keyword evidence="3" id="KW-1185">Reference proteome</keyword>
<evidence type="ECO:0000256" key="1">
    <source>
        <dbReference type="SAM" id="Phobius"/>
    </source>
</evidence>
<feature type="transmembrane region" description="Helical" evidence="1">
    <location>
        <begin position="23"/>
        <end position="48"/>
    </location>
</feature>
<comment type="caution">
    <text evidence="2">The sequence shown here is derived from an EMBL/GenBank/DDBJ whole genome shotgun (WGS) entry which is preliminary data.</text>
</comment>
<protein>
    <submittedName>
        <fullName evidence="2">Uncharacterized protein</fullName>
    </submittedName>
</protein>
<feature type="transmembrane region" description="Helical" evidence="1">
    <location>
        <begin position="60"/>
        <end position="78"/>
    </location>
</feature>
<proteinExistence type="predicted"/>
<keyword evidence="1" id="KW-0472">Membrane</keyword>
<keyword evidence="1" id="KW-0812">Transmembrane</keyword>
<accession>A0A7X5Y4W3</accession>
<dbReference type="EMBL" id="JAATJB010000021">
    <property type="protein sequence ID" value="NJB99800.1"/>
    <property type="molecule type" value="Genomic_DNA"/>
</dbReference>
<dbReference type="Proteomes" id="UP000531251">
    <property type="component" value="Unassembled WGS sequence"/>
</dbReference>
<gene>
    <name evidence="2" type="ORF">GGR89_004146</name>
</gene>
<dbReference type="AlphaFoldDB" id="A0A7X5Y4W3"/>
<dbReference type="RefSeq" id="WP_206434285.1">
    <property type="nucleotide sequence ID" value="NZ_BAAADY010000031.1"/>
</dbReference>
<organism evidence="2 3">
    <name type="scientific">Sphingomonas trueperi</name>
    <dbReference type="NCBI Taxonomy" id="53317"/>
    <lineage>
        <taxon>Bacteria</taxon>
        <taxon>Pseudomonadati</taxon>
        <taxon>Pseudomonadota</taxon>
        <taxon>Alphaproteobacteria</taxon>
        <taxon>Sphingomonadales</taxon>
        <taxon>Sphingomonadaceae</taxon>
        <taxon>Sphingomonas</taxon>
    </lineage>
</organism>